<dbReference type="GO" id="GO:0005524">
    <property type="term" value="F:ATP binding"/>
    <property type="evidence" value="ECO:0007669"/>
    <property type="project" value="UniProtKB-UniRule"/>
</dbReference>
<dbReference type="PROSITE" id="PS50001">
    <property type="entry name" value="SH2"/>
    <property type="match status" value="1"/>
</dbReference>
<keyword evidence="1 13" id="KW-0728">SH3 domain</keyword>
<keyword evidence="8 12" id="KW-0727">SH2 domain</keyword>
<feature type="domain" description="Protein kinase" evidence="18">
    <location>
        <begin position="208"/>
        <end position="461"/>
    </location>
</feature>
<keyword evidence="10" id="KW-0449">Lipoprotein</keyword>
<keyword evidence="5 14" id="KW-0547">Nucleotide-binding</keyword>
<evidence type="ECO:0000259" key="17">
    <source>
        <dbReference type="PROSITE" id="PS50002"/>
    </source>
</evidence>
<dbReference type="PRINTS" id="PR00401">
    <property type="entry name" value="SH2DOMAIN"/>
</dbReference>
<evidence type="ECO:0000256" key="1">
    <source>
        <dbReference type="ARBA" id="ARBA00022443"/>
    </source>
</evidence>
<keyword evidence="6 15" id="KW-0418">Kinase</keyword>
<name>A0AAJ7T2Z8_PETMA</name>
<keyword evidence="4" id="KW-0519">Myristate</keyword>
<dbReference type="Gene3D" id="3.30.505.10">
    <property type="entry name" value="SH2 domain"/>
    <property type="match status" value="1"/>
</dbReference>
<dbReference type="Gene3D" id="2.30.30.40">
    <property type="entry name" value="SH3 Domains"/>
    <property type="match status" value="1"/>
</dbReference>
<dbReference type="InterPro" id="IPR036860">
    <property type="entry name" value="SH2_dom_sf"/>
</dbReference>
<dbReference type="FunFam" id="3.30.505.10:FF:000044">
    <property type="entry name" value="Tyrosine-protein kinase"/>
    <property type="match status" value="1"/>
</dbReference>
<evidence type="ECO:0000256" key="8">
    <source>
        <dbReference type="ARBA" id="ARBA00022999"/>
    </source>
</evidence>
<dbReference type="InterPro" id="IPR000980">
    <property type="entry name" value="SH2"/>
</dbReference>
<comment type="similarity">
    <text evidence="15">Belongs to the protein kinase superfamily. Tyr protein kinase family.</text>
</comment>
<dbReference type="PROSITE" id="PS50011">
    <property type="entry name" value="PROTEIN_KINASE_DOM"/>
    <property type="match status" value="1"/>
</dbReference>
<gene>
    <name evidence="20" type="primary">LOC116942512</name>
</gene>
<keyword evidence="3 15" id="KW-0808">Transferase</keyword>
<sequence>CVLVLCVCIYTHEPLNLSNKSSSLITFIIPDNVYVAIFTYTALYNDDMSFNKGQRMVVLDRSTDWWKVRFISSNREGFIPSNYVVPANSVEKEEWFFKNTRRSDAENLLLLKGNTNGSFLIRDSETVKDSYSLSIRDGQMVKHYKIRRMDNGGVYISTRNVFQSLHELVSYYQSTDAGLCQRLKKPCQSVTPAQPFEHNTWEIDRRDLKDIEKLGSGQFGEVWLALYKQNMKVAVKKLREGSMSCEAFLGEANIMKTLRHERLVQLYAVVSSEPILIITEYMEKGSMLDFLRSEEGREVLIPRLILMAAEVADGMHHLEKMRYVHRDLRAANVLVNSLLNCKVADFGLTRIVEDNEYTSKAGTKFPVRWTAPEAMHFGHFTTKSDVWSFGILLTEMITYGKIPYAGMSHQQLISNLDKGFRMPCPANCPSELYNQMLQCWNERAEERPTFEFLQDMLYDFHISTEAQYQ</sequence>
<dbReference type="InterPro" id="IPR001452">
    <property type="entry name" value="SH3_domain"/>
</dbReference>
<evidence type="ECO:0000256" key="6">
    <source>
        <dbReference type="ARBA" id="ARBA00022777"/>
    </source>
</evidence>
<dbReference type="PROSITE" id="PS00107">
    <property type="entry name" value="PROTEIN_KINASE_ATP"/>
    <property type="match status" value="1"/>
</dbReference>
<dbReference type="CDD" id="cd09933">
    <property type="entry name" value="SH2_Src_family"/>
    <property type="match status" value="1"/>
</dbReference>
<evidence type="ECO:0000259" key="16">
    <source>
        <dbReference type="PROSITE" id="PS50001"/>
    </source>
</evidence>
<keyword evidence="2" id="KW-0597">Phosphoprotein</keyword>
<evidence type="ECO:0000256" key="14">
    <source>
        <dbReference type="PROSITE-ProRule" id="PRU10141"/>
    </source>
</evidence>
<dbReference type="PROSITE" id="PS00109">
    <property type="entry name" value="PROTEIN_KINASE_TYR"/>
    <property type="match status" value="1"/>
</dbReference>
<evidence type="ECO:0000256" key="13">
    <source>
        <dbReference type="PROSITE-ProRule" id="PRU00192"/>
    </source>
</evidence>
<dbReference type="SMART" id="SM00326">
    <property type="entry name" value="SH3"/>
    <property type="match status" value="1"/>
</dbReference>
<evidence type="ECO:0000256" key="12">
    <source>
        <dbReference type="PROSITE-ProRule" id="PRU00191"/>
    </source>
</evidence>
<dbReference type="SMART" id="SM00219">
    <property type="entry name" value="TyrKc"/>
    <property type="match status" value="1"/>
</dbReference>
<dbReference type="Proteomes" id="UP001318040">
    <property type="component" value="Chromosome 15"/>
</dbReference>
<evidence type="ECO:0000256" key="2">
    <source>
        <dbReference type="ARBA" id="ARBA00022553"/>
    </source>
</evidence>
<dbReference type="Pfam" id="PF07714">
    <property type="entry name" value="PK_Tyr_Ser-Thr"/>
    <property type="match status" value="1"/>
</dbReference>
<comment type="catalytic activity">
    <reaction evidence="11 15">
        <text>L-tyrosyl-[protein] + ATP = O-phospho-L-tyrosyl-[protein] + ADP + H(+)</text>
        <dbReference type="Rhea" id="RHEA:10596"/>
        <dbReference type="Rhea" id="RHEA-COMP:10136"/>
        <dbReference type="Rhea" id="RHEA-COMP:20101"/>
        <dbReference type="ChEBI" id="CHEBI:15378"/>
        <dbReference type="ChEBI" id="CHEBI:30616"/>
        <dbReference type="ChEBI" id="CHEBI:46858"/>
        <dbReference type="ChEBI" id="CHEBI:61978"/>
        <dbReference type="ChEBI" id="CHEBI:456216"/>
        <dbReference type="EC" id="2.7.10.2"/>
    </reaction>
</comment>
<dbReference type="InterPro" id="IPR011009">
    <property type="entry name" value="Kinase-like_dom_sf"/>
</dbReference>
<dbReference type="PROSITE" id="PS50002">
    <property type="entry name" value="SH3"/>
    <property type="match status" value="1"/>
</dbReference>
<evidence type="ECO:0000256" key="9">
    <source>
        <dbReference type="ARBA" id="ARBA00023137"/>
    </source>
</evidence>
<dbReference type="SUPFAM" id="SSF55550">
    <property type="entry name" value="SH2 domain"/>
    <property type="match status" value="1"/>
</dbReference>
<evidence type="ECO:0000256" key="4">
    <source>
        <dbReference type="ARBA" id="ARBA00022707"/>
    </source>
</evidence>
<evidence type="ECO:0000256" key="7">
    <source>
        <dbReference type="ARBA" id="ARBA00022840"/>
    </source>
</evidence>
<dbReference type="InterPro" id="IPR020635">
    <property type="entry name" value="Tyr_kinase_cat_dom"/>
</dbReference>
<feature type="binding site" evidence="14">
    <location>
        <position position="237"/>
    </location>
    <ligand>
        <name>ATP</name>
        <dbReference type="ChEBI" id="CHEBI:30616"/>
    </ligand>
</feature>
<dbReference type="KEGG" id="pmrn:116942512"/>
<dbReference type="InterPro" id="IPR000719">
    <property type="entry name" value="Prot_kinase_dom"/>
</dbReference>
<evidence type="ECO:0000256" key="5">
    <source>
        <dbReference type="ARBA" id="ARBA00022741"/>
    </source>
</evidence>
<dbReference type="FunFam" id="3.30.200.20:FF:000036">
    <property type="entry name" value="Tyrosine-protein kinase"/>
    <property type="match status" value="1"/>
</dbReference>
<evidence type="ECO:0000256" key="15">
    <source>
        <dbReference type="RuleBase" id="RU362096"/>
    </source>
</evidence>
<evidence type="ECO:0000256" key="11">
    <source>
        <dbReference type="ARBA" id="ARBA00051245"/>
    </source>
</evidence>
<keyword evidence="9 15" id="KW-0829">Tyrosine-protein kinase</keyword>
<dbReference type="CDD" id="cd11845">
    <property type="entry name" value="SH3_Src_like"/>
    <property type="match status" value="1"/>
</dbReference>
<evidence type="ECO:0000256" key="10">
    <source>
        <dbReference type="ARBA" id="ARBA00023288"/>
    </source>
</evidence>
<dbReference type="AlphaFoldDB" id="A0AAJ7T2Z8"/>
<dbReference type="Pfam" id="PF00017">
    <property type="entry name" value="SH2"/>
    <property type="match status" value="1"/>
</dbReference>
<dbReference type="FunFam" id="1.10.510.10:FF:000554">
    <property type="entry name" value="Predicted protein"/>
    <property type="match status" value="1"/>
</dbReference>
<feature type="non-terminal residue" evidence="20">
    <location>
        <position position="1"/>
    </location>
</feature>
<dbReference type="Gene3D" id="1.10.510.10">
    <property type="entry name" value="Transferase(Phosphotransferase) domain 1"/>
    <property type="match status" value="1"/>
</dbReference>
<keyword evidence="19" id="KW-1185">Reference proteome</keyword>
<organism evidence="19 20">
    <name type="scientific">Petromyzon marinus</name>
    <name type="common">Sea lamprey</name>
    <dbReference type="NCBI Taxonomy" id="7757"/>
    <lineage>
        <taxon>Eukaryota</taxon>
        <taxon>Metazoa</taxon>
        <taxon>Chordata</taxon>
        <taxon>Craniata</taxon>
        <taxon>Vertebrata</taxon>
        <taxon>Cyclostomata</taxon>
        <taxon>Hyperoartia</taxon>
        <taxon>Petromyzontiformes</taxon>
        <taxon>Petromyzontidae</taxon>
        <taxon>Petromyzon</taxon>
    </lineage>
</organism>
<reference evidence="20" key="1">
    <citation type="submission" date="2025-08" db="UniProtKB">
        <authorList>
            <consortium name="RefSeq"/>
        </authorList>
    </citation>
    <scope>IDENTIFICATION</scope>
    <source>
        <tissue evidence="20">Sperm</tissue>
    </source>
</reference>
<dbReference type="InterPro" id="IPR008266">
    <property type="entry name" value="Tyr_kinase_AS"/>
</dbReference>
<proteinExistence type="inferred from homology"/>
<feature type="domain" description="SH2" evidence="16">
    <location>
        <begin position="95"/>
        <end position="187"/>
    </location>
</feature>
<evidence type="ECO:0000259" key="18">
    <source>
        <dbReference type="PROSITE" id="PS50011"/>
    </source>
</evidence>
<dbReference type="PANTHER" id="PTHR24418">
    <property type="entry name" value="TYROSINE-PROTEIN KINASE"/>
    <property type="match status" value="1"/>
</dbReference>
<evidence type="ECO:0000313" key="19">
    <source>
        <dbReference type="Proteomes" id="UP001318040"/>
    </source>
</evidence>
<dbReference type="InterPro" id="IPR050198">
    <property type="entry name" value="Non-receptor_tyrosine_kinases"/>
</dbReference>
<dbReference type="SMART" id="SM00252">
    <property type="entry name" value="SH2"/>
    <property type="match status" value="1"/>
</dbReference>
<protein>
    <recommendedName>
        <fullName evidence="15">Tyrosine-protein kinase</fullName>
        <ecNumber evidence="15">2.7.10.2</ecNumber>
    </recommendedName>
</protein>
<dbReference type="RefSeq" id="XP_032810401.1">
    <property type="nucleotide sequence ID" value="XM_032954510.1"/>
</dbReference>
<dbReference type="SUPFAM" id="SSF50044">
    <property type="entry name" value="SH3-domain"/>
    <property type="match status" value="1"/>
</dbReference>
<dbReference type="InterPro" id="IPR036028">
    <property type="entry name" value="SH3-like_dom_sf"/>
</dbReference>
<dbReference type="PRINTS" id="PR00452">
    <property type="entry name" value="SH3DOMAIN"/>
</dbReference>
<dbReference type="InterPro" id="IPR017441">
    <property type="entry name" value="Protein_kinase_ATP_BS"/>
</dbReference>
<dbReference type="EC" id="2.7.10.2" evidence="15"/>
<evidence type="ECO:0000313" key="20">
    <source>
        <dbReference type="RefSeq" id="XP_032810401.1"/>
    </source>
</evidence>
<keyword evidence="7 14" id="KW-0067">ATP-binding</keyword>
<evidence type="ECO:0000256" key="3">
    <source>
        <dbReference type="ARBA" id="ARBA00022679"/>
    </source>
</evidence>
<accession>A0AAJ7T2Z8</accession>
<dbReference type="InterPro" id="IPR001245">
    <property type="entry name" value="Ser-Thr/Tyr_kinase_cat_dom"/>
</dbReference>
<dbReference type="Pfam" id="PF00018">
    <property type="entry name" value="SH3_1"/>
    <property type="match status" value="1"/>
</dbReference>
<dbReference type="SUPFAM" id="SSF56112">
    <property type="entry name" value="Protein kinase-like (PK-like)"/>
    <property type="match status" value="1"/>
</dbReference>
<dbReference type="GO" id="GO:0004715">
    <property type="term" value="F:non-membrane spanning protein tyrosine kinase activity"/>
    <property type="evidence" value="ECO:0007669"/>
    <property type="project" value="UniProtKB-EC"/>
</dbReference>
<feature type="domain" description="SH3" evidence="17">
    <location>
        <begin position="29"/>
        <end position="89"/>
    </location>
</feature>
<dbReference type="PRINTS" id="PR00109">
    <property type="entry name" value="TYRKINASE"/>
</dbReference>